<reference evidence="3" key="1">
    <citation type="submission" date="2021-01" db="EMBL/GenBank/DDBJ databases">
        <title>Modified the classification status of verrucomicrobia.</title>
        <authorList>
            <person name="Feng X."/>
        </authorList>
    </citation>
    <scope>NUCLEOTIDE SEQUENCE</scope>
    <source>
        <strain evidence="3">JCM 18052</strain>
    </source>
</reference>
<feature type="compositionally biased region" description="Basic and acidic residues" evidence="1">
    <location>
        <begin position="307"/>
        <end position="318"/>
    </location>
</feature>
<evidence type="ECO:0000256" key="2">
    <source>
        <dbReference type="SAM" id="SignalP"/>
    </source>
</evidence>
<organism evidence="3 4">
    <name type="scientific">Luteolibacter yonseiensis</name>
    <dbReference type="NCBI Taxonomy" id="1144680"/>
    <lineage>
        <taxon>Bacteria</taxon>
        <taxon>Pseudomonadati</taxon>
        <taxon>Verrucomicrobiota</taxon>
        <taxon>Verrucomicrobiia</taxon>
        <taxon>Verrucomicrobiales</taxon>
        <taxon>Verrucomicrobiaceae</taxon>
        <taxon>Luteolibacter</taxon>
    </lineage>
</organism>
<feature type="compositionally biased region" description="Polar residues" evidence="1">
    <location>
        <begin position="169"/>
        <end position="208"/>
    </location>
</feature>
<dbReference type="AlphaFoldDB" id="A0A934R8Y5"/>
<evidence type="ECO:0000313" key="3">
    <source>
        <dbReference type="EMBL" id="MBK1818098.1"/>
    </source>
</evidence>
<feature type="signal peptide" evidence="2">
    <location>
        <begin position="1"/>
        <end position="26"/>
    </location>
</feature>
<dbReference type="RefSeq" id="WP_200353051.1">
    <property type="nucleotide sequence ID" value="NZ_BAABHZ010000002.1"/>
</dbReference>
<name>A0A934R8Y5_9BACT</name>
<dbReference type="PROSITE" id="PS51257">
    <property type="entry name" value="PROKAR_LIPOPROTEIN"/>
    <property type="match status" value="1"/>
</dbReference>
<keyword evidence="2" id="KW-0732">Signal</keyword>
<accession>A0A934R8Y5</accession>
<keyword evidence="4" id="KW-1185">Reference proteome</keyword>
<feature type="compositionally biased region" description="Low complexity" evidence="1">
    <location>
        <begin position="285"/>
        <end position="296"/>
    </location>
</feature>
<dbReference type="EMBL" id="JAENIK010000013">
    <property type="protein sequence ID" value="MBK1818098.1"/>
    <property type="molecule type" value="Genomic_DNA"/>
</dbReference>
<sequence>MNKNFRSLAGAALAALTALASTSCYYDPYATTTVGGSYSSGGYGDGYGYGGSSFSTSVFVSTGDPRWGYDPYCYSYYDYSRRCYYDPYLNGYYPVGYRPPVVYGVPHPGGWRPGHGYCPPPRYVSHGYISDYRNREGRYRNSNYKWAREVRQAPQGGRVQGSRPPQGGFQRNDSPRNGSRPDNFNRPSNNFFERPSGSGSRPSTNDSRPSGGYSRDRQPSSQNGRESRESYRPQSGNRESNRPQSGNRPPERFNSPVTNPSQRQSYQGQRPQQGQRAVPQNFGNQRPQPQRQQQPQAGRGSGGKKQPRQEEGRVQGYR</sequence>
<evidence type="ECO:0000256" key="1">
    <source>
        <dbReference type="SAM" id="MobiDB-lite"/>
    </source>
</evidence>
<feature type="chain" id="PRO_5037599497" description="Translation initiation factor IF-2" evidence="2">
    <location>
        <begin position="27"/>
        <end position="318"/>
    </location>
</feature>
<gene>
    <name evidence="3" type="ORF">JIN84_20920</name>
</gene>
<feature type="region of interest" description="Disordered" evidence="1">
    <location>
        <begin position="149"/>
        <end position="318"/>
    </location>
</feature>
<proteinExistence type="predicted"/>
<evidence type="ECO:0000313" key="4">
    <source>
        <dbReference type="Proteomes" id="UP000600139"/>
    </source>
</evidence>
<protein>
    <recommendedName>
        <fullName evidence="5">Translation initiation factor IF-2</fullName>
    </recommendedName>
</protein>
<dbReference type="Proteomes" id="UP000600139">
    <property type="component" value="Unassembled WGS sequence"/>
</dbReference>
<evidence type="ECO:0008006" key="5">
    <source>
        <dbReference type="Google" id="ProtNLM"/>
    </source>
</evidence>
<feature type="compositionally biased region" description="Polar residues" evidence="1">
    <location>
        <begin position="232"/>
        <end position="247"/>
    </location>
</feature>
<comment type="caution">
    <text evidence="3">The sequence shown here is derived from an EMBL/GenBank/DDBJ whole genome shotgun (WGS) entry which is preliminary data.</text>
</comment>
<feature type="compositionally biased region" description="Low complexity" evidence="1">
    <location>
        <begin position="260"/>
        <end position="275"/>
    </location>
</feature>